<name>A0AAV6V8B5_9ARAC</name>
<sequence>MAIFPNLFGTGMSRDPDRQTRPDRSRQADEFVLTVSYKETTKGKMSTPPPGGALRYVHRDCIFVISRIGGISPVSGKPHVIVRP</sequence>
<feature type="compositionally biased region" description="Basic and acidic residues" evidence="1">
    <location>
        <begin position="14"/>
        <end position="27"/>
    </location>
</feature>
<reference evidence="2 3" key="1">
    <citation type="journal article" date="2022" name="Nat. Ecol. Evol.">
        <title>A masculinizing supergene underlies an exaggerated male reproductive morph in a spider.</title>
        <authorList>
            <person name="Hendrickx F."/>
            <person name="De Corte Z."/>
            <person name="Sonet G."/>
            <person name="Van Belleghem S.M."/>
            <person name="Kostlbacher S."/>
            <person name="Vangestel C."/>
        </authorList>
    </citation>
    <scope>NUCLEOTIDE SEQUENCE [LARGE SCALE GENOMIC DNA]</scope>
    <source>
        <strain evidence="2">W744_W776</strain>
    </source>
</reference>
<dbReference type="EMBL" id="JAFNEN010000134">
    <property type="protein sequence ID" value="KAG8192859.1"/>
    <property type="molecule type" value="Genomic_DNA"/>
</dbReference>
<proteinExistence type="predicted"/>
<accession>A0AAV6V8B5</accession>
<evidence type="ECO:0000313" key="3">
    <source>
        <dbReference type="Proteomes" id="UP000827092"/>
    </source>
</evidence>
<protein>
    <submittedName>
        <fullName evidence="2">Uncharacterized protein</fullName>
    </submittedName>
</protein>
<organism evidence="2 3">
    <name type="scientific">Oedothorax gibbosus</name>
    <dbReference type="NCBI Taxonomy" id="931172"/>
    <lineage>
        <taxon>Eukaryota</taxon>
        <taxon>Metazoa</taxon>
        <taxon>Ecdysozoa</taxon>
        <taxon>Arthropoda</taxon>
        <taxon>Chelicerata</taxon>
        <taxon>Arachnida</taxon>
        <taxon>Araneae</taxon>
        <taxon>Araneomorphae</taxon>
        <taxon>Entelegynae</taxon>
        <taxon>Araneoidea</taxon>
        <taxon>Linyphiidae</taxon>
        <taxon>Erigoninae</taxon>
        <taxon>Oedothorax</taxon>
    </lineage>
</organism>
<evidence type="ECO:0000313" key="2">
    <source>
        <dbReference type="EMBL" id="KAG8192859.1"/>
    </source>
</evidence>
<gene>
    <name evidence="2" type="ORF">JTE90_014635</name>
</gene>
<feature type="region of interest" description="Disordered" evidence="1">
    <location>
        <begin position="1"/>
        <end position="27"/>
    </location>
</feature>
<keyword evidence="3" id="KW-1185">Reference proteome</keyword>
<comment type="caution">
    <text evidence="2">The sequence shown here is derived from an EMBL/GenBank/DDBJ whole genome shotgun (WGS) entry which is preliminary data.</text>
</comment>
<dbReference type="AlphaFoldDB" id="A0AAV6V8B5"/>
<dbReference type="Proteomes" id="UP000827092">
    <property type="component" value="Unassembled WGS sequence"/>
</dbReference>
<evidence type="ECO:0000256" key="1">
    <source>
        <dbReference type="SAM" id="MobiDB-lite"/>
    </source>
</evidence>